<proteinExistence type="predicted"/>
<accession>A0ACC1HUW0</accession>
<dbReference type="EMBL" id="JAMZIH010000003">
    <property type="protein sequence ID" value="KAJ1680390.1"/>
    <property type="molecule type" value="Genomic_DNA"/>
</dbReference>
<gene>
    <name evidence="1" type="primary">SMC2_1</name>
    <name evidence="1" type="ORF">EV182_000111</name>
</gene>
<protein>
    <submittedName>
        <fullName evidence="1">Structural maintenance of chromosomes protein 2</fullName>
    </submittedName>
</protein>
<keyword evidence="2" id="KW-1185">Reference proteome</keyword>
<comment type="caution">
    <text evidence="1">The sequence shown here is derived from an EMBL/GenBank/DDBJ whole genome shotgun (WGS) entry which is preliminary data.</text>
</comment>
<organism evidence="1 2">
    <name type="scientific">Spiromyces aspiralis</name>
    <dbReference type="NCBI Taxonomy" id="68401"/>
    <lineage>
        <taxon>Eukaryota</taxon>
        <taxon>Fungi</taxon>
        <taxon>Fungi incertae sedis</taxon>
        <taxon>Zoopagomycota</taxon>
        <taxon>Kickxellomycotina</taxon>
        <taxon>Kickxellomycetes</taxon>
        <taxon>Kickxellales</taxon>
        <taxon>Kickxellaceae</taxon>
        <taxon>Spiromyces</taxon>
    </lineage>
</organism>
<evidence type="ECO:0000313" key="1">
    <source>
        <dbReference type="EMBL" id="KAJ1680390.1"/>
    </source>
</evidence>
<evidence type="ECO:0000313" key="2">
    <source>
        <dbReference type="Proteomes" id="UP001145114"/>
    </source>
</evidence>
<sequence length="410" mass="46102">MYPSLFGQPDSTYDFVKQNPVQAKQKFQQLNEKLSQMRKSTNTTVMTNLESVEKREEALKHMHKTVIKDKKKIEKTIESLDSYKLDALEKTWHVVDKDFGKIFGELLPGNTAKLVPLEGKPLTAGLQVKVNLGGVWKQSLTELSGGQRRVMACHSCWSLIALSLILSLLQFKPAPMYILDEIDAALDLSHTQNIGQLFQNRFKNSQFIVVSLKEGMFNNANVLFRAKFRNGISIVESPLPGQQPCNEITYPYFTPRRSAAPLLGADAATPQLPLQRPPFPVTQHLTRMHRILTSHRLAPRLRAVVRRPAGPTAHARQWISPLSTTAPLLLQAQFSTEGEKGIHDKLLEELEPTSLQVTDISVEIEAPAFKGKNTVQQHRLVNKVLKEELKHMHGLRIISRPPPPPPPPSE</sequence>
<reference evidence="1" key="1">
    <citation type="submission" date="2022-06" db="EMBL/GenBank/DDBJ databases">
        <title>Phylogenomic reconstructions and comparative analyses of Kickxellomycotina fungi.</title>
        <authorList>
            <person name="Reynolds N.K."/>
            <person name="Stajich J.E."/>
            <person name="Barry K."/>
            <person name="Grigoriev I.V."/>
            <person name="Crous P."/>
            <person name="Smith M.E."/>
        </authorList>
    </citation>
    <scope>NUCLEOTIDE SEQUENCE</scope>
    <source>
        <strain evidence="1">RSA 2271</strain>
    </source>
</reference>
<dbReference type="Proteomes" id="UP001145114">
    <property type="component" value="Unassembled WGS sequence"/>
</dbReference>
<name>A0ACC1HUW0_9FUNG</name>